<sequence>MSSQAPVPISIPSTYIRGGTSKALFFHDRDLPPPGKLRDALFLRIMGSPDPMQIDGMGGTHIVTSKIAVIAPSQHEHADVDYTFYQVSTENAIVSSTGNCGNISAGVGPFAINEGIVQSYREGVSPDGGKTHTQEIRIYNTGTKKVMRSHVPLDDKTGRARELGDYAIAGCPGTGAPILMDYRDLAGGTLGKGLLPTGNVVDHLKLGENTVEVTTVDIGNLISFANAEDLAISGGEKALDLTSDNAVIERIKRLRGFVAQKLGLCQHPENVDEESPMAPMIVLVSKPSDHEAHVQSRLFLDNKCHTAMALTGGVATAACAKISDSIVGRLLDTKGTKTTTFKIQHPGGILPISVEAEYSHDSGLPTFRTLSFVRTSRYLFKGDVFIPEDFRQKYDSFSINDIDDRHSSTNGAVPSKPYLNGTSGPQYSNGVVTNGHTDKGSEVASNITEQLVNFVVDFTPDDVTLELRAKFSQLLLDYIGMAVSGSKIPESSIPFQRAVKAMSHTSLGNATVIGTDFRLPPHYAALLNGAHAHSLDFDDTHIEAVLHPGVTVISAAFAEAETSSSRVDDFLAALAVGYELTCRLGVAVGSTGYKRGFHNTSTCGIFGAVAAIGKLRKLDASTLQQAFGVALSMAAGSMQYLENGSWNKRLHPGLAAKSAFEAVIFAEAGVLGSALPIEGQFGFLHAYSGDYDATKLVKGLGSEWSLLKTALKPYPACRMTHGMIELADQLAEDTRDGDSVESIRVKISATCFPVVGEPTPNKIHPQNIVDAQFSVYYQIAVSFLYGSNLGWSVYDYLHDEKVKILSDKITVVVAEVPNPTATTLSVTKTNGDFSEASSEILLWEEERPVTWSSLERKFKGLTSGLLDGKRIDGIIDWTKHLSDQTIDNLMLQVRL</sequence>
<dbReference type="InterPro" id="IPR036148">
    <property type="entry name" value="MmgE/PrpD_sf"/>
</dbReference>
<gene>
    <name evidence="5" type="ORF">LTR84_000864</name>
</gene>
<feature type="domain" description="MmgE/PrpD C-terminal" evidence="4">
    <location>
        <begin position="714"/>
        <end position="876"/>
    </location>
</feature>
<accession>A0AAV9NTI3</accession>
<evidence type="ECO:0000313" key="6">
    <source>
        <dbReference type="Proteomes" id="UP001358417"/>
    </source>
</evidence>
<dbReference type="Gene3D" id="1.10.4100.10">
    <property type="entry name" value="2-methylcitrate dehydratase PrpD"/>
    <property type="match status" value="1"/>
</dbReference>
<dbReference type="Proteomes" id="UP001358417">
    <property type="component" value="Unassembled WGS sequence"/>
</dbReference>
<evidence type="ECO:0000259" key="3">
    <source>
        <dbReference type="Pfam" id="PF03972"/>
    </source>
</evidence>
<reference evidence="5 6" key="1">
    <citation type="submission" date="2023-08" db="EMBL/GenBank/DDBJ databases">
        <title>Black Yeasts Isolated from many extreme environments.</title>
        <authorList>
            <person name="Coleine C."/>
            <person name="Stajich J.E."/>
            <person name="Selbmann L."/>
        </authorList>
    </citation>
    <scope>NUCLEOTIDE SEQUENCE [LARGE SCALE GENOMIC DNA]</scope>
    <source>
        <strain evidence="5 6">CCFEE 5792</strain>
    </source>
</reference>
<dbReference type="PANTHER" id="PTHR43709">
    <property type="entry name" value="ACONITATE ISOMERASE-RELATED"/>
    <property type="match status" value="1"/>
</dbReference>
<protein>
    <submittedName>
        <fullName evidence="5">Uncharacterized protein</fullName>
    </submittedName>
</protein>
<dbReference type="SUPFAM" id="SSF103378">
    <property type="entry name" value="2-methylcitrate dehydratase PrpD"/>
    <property type="match status" value="1"/>
</dbReference>
<evidence type="ECO:0000256" key="1">
    <source>
        <dbReference type="ARBA" id="ARBA00007673"/>
    </source>
</evidence>
<dbReference type="Pfam" id="PF03972">
    <property type="entry name" value="MmgE_PrpD_N"/>
    <property type="match status" value="1"/>
</dbReference>
<feature type="domain" description="MmgE/PrpD N-terminal" evidence="3">
    <location>
        <begin position="449"/>
        <end position="692"/>
    </location>
</feature>
<dbReference type="InterPro" id="IPR007400">
    <property type="entry name" value="PrpF-like"/>
</dbReference>
<comment type="similarity">
    <text evidence="1">Belongs to the PrpF family.</text>
</comment>
<dbReference type="Gene3D" id="3.10.310.10">
    <property type="entry name" value="Diaminopimelate Epimerase, Chain A, domain 1"/>
    <property type="match status" value="2"/>
</dbReference>
<dbReference type="AlphaFoldDB" id="A0AAV9NTI3"/>
<dbReference type="Gene3D" id="3.30.1330.120">
    <property type="entry name" value="2-methylcitrate dehydratase PrpD"/>
    <property type="match status" value="1"/>
</dbReference>
<dbReference type="SUPFAM" id="SSF54506">
    <property type="entry name" value="Diaminopimelate epimerase-like"/>
    <property type="match status" value="2"/>
</dbReference>
<dbReference type="InterPro" id="IPR045337">
    <property type="entry name" value="MmgE_PrpD_C"/>
</dbReference>
<dbReference type="InterPro" id="IPR042188">
    <property type="entry name" value="MmgE/PrpD_sf_2"/>
</dbReference>
<evidence type="ECO:0000256" key="2">
    <source>
        <dbReference type="ARBA" id="ARBA00023235"/>
    </source>
</evidence>
<evidence type="ECO:0000313" key="5">
    <source>
        <dbReference type="EMBL" id="KAK5065029.1"/>
    </source>
</evidence>
<dbReference type="GO" id="GO:0016853">
    <property type="term" value="F:isomerase activity"/>
    <property type="evidence" value="ECO:0007669"/>
    <property type="project" value="UniProtKB-KW"/>
</dbReference>
<dbReference type="Pfam" id="PF19305">
    <property type="entry name" value="MmgE_PrpD_C"/>
    <property type="match status" value="1"/>
</dbReference>
<dbReference type="InterPro" id="IPR045336">
    <property type="entry name" value="MmgE_PrpD_N"/>
</dbReference>
<evidence type="ECO:0000259" key="4">
    <source>
        <dbReference type="Pfam" id="PF19305"/>
    </source>
</evidence>
<dbReference type="GO" id="GO:0016829">
    <property type="term" value="F:lyase activity"/>
    <property type="evidence" value="ECO:0007669"/>
    <property type="project" value="InterPro"/>
</dbReference>
<dbReference type="InterPro" id="IPR042183">
    <property type="entry name" value="MmgE/PrpD_sf_1"/>
</dbReference>
<keyword evidence="6" id="KW-1185">Reference proteome</keyword>
<name>A0AAV9NTI3_9EURO</name>
<dbReference type="GeneID" id="89969086"/>
<dbReference type="PANTHER" id="PTHR43709:SF2">
    <property type="entry name" value="DUF453 DOMAIN PROTEIN (AFU_ORTHOLOGUE AFUA_6G00360)"/>
    <property type="match status" value="1"/>
</dbReference>
<dbReference type="EMBL" id="JAVRRD010000001">
    <property type="protein sequence ID" value="KAK5065029.1"/>
    <property type="molecule type" value="Genomic_DNA"/>
</dbReference>
<dbReference type="RefSeq" id="XP_064712353.1">
    <property type="nucleotide sequence ID" value="XM_064844493.1"/>
</dbReference>
<comment type="caution">
    <text evidence="5">The sequence shown here is derived from an EMBL/GenBank/DDBJ whole genome shotgun (WGS) entry which is preliminary data.</text>
</comment>
<keyword evidence="2" id="KW-0413">Isomerase</keyword>
<dbReference type="Pfam" id="PF04303">
    <property type="entry name" value="PrpF"/>
    <property type="match status" value="1"/>
</dbReference>
<organism evidence="5 6">
    <name type="scientific">Exophiala bonariae</name>
    <dbReference type="NCBI Taxonomy" id="1690606"/>
    <lineage>
        <taxon>Eukaryota</taxon>
        <taxon>Fungi</taxon>
        <taxon>Dikarya</taxon>
        <taxon>Ascomycota</taxon>
        <taxon>Pezizomycotina</taxon>
        <taxon>Eurotiomycetes</taxon>
        <taxon>Chaetothyriomycetidae</taxon>
        <taxon>Chaetothyriales</taxon>
        <taxon>Herpotrichiellaceae</taxon>
        <taxon>Exophiala</taxon>
    </lineage>
</organism>
<proteinExistence type="inferred from homology"/>